<dbReference type="GO" id="GO:0005576">
    <property type="term" value="C:extracellular region"/>
    <property type="evidence" value="ECO:0007669"/>
    <property type="project" value="TreeGrafter"/>
</dbReference>
<keyword evidence="3" id="KW-1185">Reference proteome</keyword>
<sequence>MHYSTVILPLISITWAFPQIPRAVDMSMQLVSMIDTLNSRVADLNVAVDDYDGKLFGVIGESMAVLKTSKATDKCIQQATAIATRSSAFSNNGSSQVVSALANQVTPIQNCLDAIKAKYPDFAKMKSDGLVLDNLQTMKEHTNQFTTAVQAKVTADQAPLVESGAQVLDQSIDEAIAVYT</sequence>
<dbReference type="Pfam" id="PF12296">
    <property type="entry name" value="HsbA"/>
    <property type="match status" value="1"/>
</dbReference>
<gene>
    <name evidence="2" type="ORF">BS50DRAFT_593950</name>
</gene>
<dbReference type="EMBL" id="KZ678150">
    <property type="protein sequence ID" value="PSN60170.1"/>
    <property type="molecule type" value="Genomic_DNA"/>
</dbReference>
<dbReference type="InterPro" id="IPR021054">
    <property type="entry name" value="Cell_wall_mannoprotein_1"/>
</dbReference>
<proteinExistence type="predicted"/>
<organism evidence="2 3">
    <name type="scientific">Corynespora cassiicola Philippines</name>
    <dbReference type="NCBI Taxonomy" id="1448308"/>
    <lineage>
        <taxon>Eukaryota</taxon>
        <taxon>Fungi</taxon>
        <taxon>Dikarya</taxon>
        <taxon>Ascomycota</taxon>
        <taxon>Pezizomycotina</taxon>
        <taxon>Dothideomycetes</taxon>
        <taxon>Pleosporomycetidae</taxon>
        <taxon>Pleosporales</taxon>
        <taxon>Corynesporascaceae</taxon>
        <taxon>Corynespora</taxon>
    </lineage>
</organism>
<reference evidence="2 3" key="1">
    <citation type="journal article" date="2018" name="Front. Microbiol.">
        <title>Genome-Wide Analysis of Corynespora cassiicola Leaf Fall Disease Putative Effectors.</title>
        <authorList>
            <person name="Lopez D."/>
            <person name="Ribeiro S."/>
            <person name="Label P."/>
            <person name="Fumanal B."/>
            <person name="Venisse J.S."/>
            <person name="Kohler A."/>
            <person name="de Oliveira R.R."/>
            <person name="Labutti K."/>
            <person name="Lipzen A."/>
            <person name="Lail K."/>
            <person name="Bauer D."/>
            <person name="Ohm R.A."/>
            <person name="Barry K.W."/>
            <person name="Spatafora J."/>
            <person name="Grigoriev I.V."/>
            <person name="Martin F.M."/>
            <person name="Pujade-Renaud V."/>
        </authorList>
    </citation>
    <scope>NUCLEOTIDE SEQUENCE [LARGE SCALE GENOMIC DNA]</scope>
    <source>
        <strain evidence="2 3">Philippines</strain>
    </source>
</reference>
<protein>
    <recommendedName>
        <fullName evidence="4">Hydrophobic surface binding protein A</fullName>
    </recommendedName>
</protein>
<evidence type="ECO:0008006" key="4">
    <source>
        <dbReference type="Google" id="ProtNLM"/>
    </source>
</evidence>
<evidence type="ECO:0000256" key="1">
    <source>
        <dbReference type="SAM" id="SignalP"/>
    </source>
</evidence>
<feature type="signal peptide" evidence="1">
    <location>
        <begin position="1"/>
        <end position="16"/>
    </location>
</feature>
<dbReference type="PANTHER" id="PTHR38123:SF1">
    <property type="entry name" value="HYDROPHOBIC SURFACE BINDING PROTEIN"/>
    <property type="match status" value="1"/>
</dbReference>
<keyword evidence="1" id="KW-0732">Signal</keyword>
<accession>A0A2T2N441</accession>
<dbReference type="Proteomes" id="UP000240883">
    <property type="component" value="Unassembled WGS sequence"/>
</dbReference>
<dbReference type="OrthoDB" id="2422134at2759"/>
<name>A0A2T2N441_CORCC</name>
<dbReference type="Gene3D" id="1.20.1280.140">
    <property type="match status" value="1"/>
</dbReference>
<evidence type="ECO:0000313" key="3">
    <source>
        <dbReference type="Proteomes" id="UP000240883"/>
    </source>
</evidence>
<dbReference type="PANTHER" id="PTHR38123">
    <property type="entry name" value="CELL WALL SERINE-THREONINE-RICH GALACTOMANNOPROTEIN MP1 (AFU_ORTHOLOGUE AFUA_4G03240)"/>
    <property type="match status" value="1"/>
</dbReference>
<feature type="chain" id="PRO_5015556096" description="Hydrophobic surface binding protein A" evidence="1">
    <location>
        <begin position="17"/>
        <end position="180"/>
    </location>
</feature>
<evidence type="ECO:0000313" key="2">
    <source>
        <dbReference type="EMBL" id="PSN60170.1"/>
    </source>
</evidence>
<dbReference type="AlphaFoldDB" id="A0A2T2N441"/>